<dbReference type="Proteomes" id="UP000887578">
    <property type="component" value="Unplaced"/>
</dbReference>
<sequence>MKESAQNLAQKAKEKVEDLANKTKETAHNVKEKVLGSDMSQDAKHKANQAAGKYKYDLKKSTLIKITDKVKDTAQMAKEKAKKYTDKAGQKIERAGEEIQRKV</sequence>
<evidence type="ECO:0000256" key="1">
    <source>
        <dbReference type="SAM" id="MobiDB-lite"/>
    </source>
</evidence>
<feature type="compositionally biased region" description="Basic and acidic residues" evidence="1">
    <location>
        <begin position="11"/>
        <end position="45"/>
    </location>
</feature>
<dbReference type="WBParaSite" id="PDA_v2.g7376.t1">
    <property type="protein sequence ID" value="PDA_v2.g7376.t1"/>
    <property type="gene ID" value="PDA_v2.g7376"/>
</dbReference>
<protein>
    <submittedName>
        <fullName evidence="3">Uncharacterized protein</fullName>
    </submittedName>
</protein>
<organism evidence="2 3">
    <name type="scientific">Panagrolaimus davidi</name>
    <dbReference type="NCBI Taxonomy" id="227884"/>
    <lineage>
        <taxon>Eukaryota</taxon>
        <taxon>Metazoa</taxon>
        <taxon>Ecdysozoa</taxon>
        <taxon>Nematoda</taxon>
        <taxon>Chromadorea</taxon>
        <taxon>Rhabditida</taxon>
        <taxon>Tylenchina</taxon>
        <taxon>Panagrolaimomorpha</taxon>
        <taxon>Panagrolaimoidea</taxon>
        <taxon>Panagrolaimidae</taxon>
        <taxon>Panagrolaimus</taxon>
    </lineage>
</organism>
<feature type="region of interest" description="Disordered" evidence="1">
    <location>
        <begin position="1"/>
        <end position="50"/>
    </location>
</feature>
<keyword evidence="2" id="KW-1185">Reference proteome</keyword>
<evidence type="ECO:0000313" key="3">
    <source>
        <dbReference type="WBParaSite" id="PDA_v2.g7376.t1"/>
    </source>
</evidence>
<proteinExistence type="predicted"/>
<evidence type="ECO:0000313" key="2">
    <source>
        <dbReference type="Proteomes" id="UP000887578"/>
    </source>
</evidence>
<reference evidence="3" key="1">
    <citation type="submission" date="2022-11" db="UniProtKB">
        <authorList>
            <consortium name="WormBaseParasite"/>
        </authorList>
    </citation>
    <scope>IDENTIFICATION</scope>
</reference>
<dbReference type="AlphaFoldDB" id="A0A914QZ68"/>
<name>A0A914QZ68_9BILA</name>
<dbReference type="Gene3D" id="1.10.287.700">
    <property type="entry name" value="Helix hairpin bin"/>
    <property type="match status" value="1"/>
</dbReference>
<accession>A0A914QZ68</accession>